<keyword evidence="5" id="KW-0732">Signal</keyword>
<dbReference type="Gene3D" id="2.40.170.20">
    <property type="entry name" value="TonB-dependent receptor, beta-barrel domain"/>
    <property type="match status" value="1"/>
</dbReference>
<evidence type="ECO:0000256" key="3">
    <source>
        <dbReference type="ARBA" id="ARBA00022452"/>
    </source>
</evidence>
<keyword evidence="9 10" id="KW-0998">Cell outer membrane</keyword>
<feature type="domain" description="TonB-dependent receptor-like beta-barrel" evidence="12">
    <location>
        <begin position="197"/>
        <end position="587"/>
    </location>
</feature>
<evidence type="ECO:0000256" key="6">
    <source>
        <dbReference type="ARBA" id="ARBA00023077"/>
    </source>
</evidence>
<evidence type="ECO:0000256" key="8">
    <source>
        <dbReference type="ARBA" id="ARBA00023170"/>
    </source>
</evidence>
<feature type="domain" description="TonB-dependent receptor plug" evidence="13">
    <location>
        <begin position="45"/>
        <end position="145"/>
    </location>
</feature>
<comment type="caution">
    <text evidence="14">The sequence shown here is derived from an EMBL/GenBank/DDBJ whole genome shotgun (WGS) entry which is preliminary data.</text>
</comment>
<dbReference type="Pfam" id="PF07715">
    <property type="entry name" value="Plug"/>
    <property type="match status" value="1"/>
</dbReference>
<evidence type="ECO:0000256" key="7">
    <source>
        <dbReference type="ARBA" id="ARBA00023136"/>
    </source>
</evidence>
<proteinExistence type="inferred from homology"/>
<keyword evidence="7 10" id="KW-0472">Membrane</keyword>
<evidence type="ECO:0000313" key="15">
    <source>
        <dbReference type="Proteomes" id="UP001143543"/>
    </source>
</evidence>
<evidence type="ECO:0000256" key="5">
    <source>
        <dbReference type="ARBA" id="ARBA00022729"/>
    </source>
</evidence>
<evidence type="ECO:0000256" key="11">
    <source>
        <dbReference type="RuleBase" id="RU003357"/>
    </source>
</evidence>
<dbReference type="Proteomes" id="UP001143543">
    <property type="component" value="Unassembled WGS sequence"/>
</dbReference>
<dbReference type="InterPro" id="IPR012910">
    <property type="entry name" value="Plug_dom"/>
</dbReference>
<dbReference type="InterPro" id="IPR037066">
    <property type="entry name" value="Plug_dom_sf"/>
</dbReference>
<evidence type="ECO:0000256" key="4">
    <source>
        <dbReference type="ARBA" id="ARBA00022692"/>
    </source>
</evidence>
<comment type="similarity">
    <text evidence="10 11">Belongs to the TonB-dependent receptor family.</text>
</comment>
<evidence type="ECO:0000256" key="2">
    <source>
        <dbReference type="ARBA" id="ARBA00022448"/>
    </source>
</evidence>
<protein>
    <submittedName>
        <fullName evidence="14">TonB-dependent receptor</fullName>
    </submittedName>
</protein>
<evidence type="ECO:0000256" key="10">
    <source>
        <dbReference type="PROSITE-ProRule" id="PRU01360"/>
    </source>
</evidence>
<evidence type="ECO:0000256" key="9">
    <source>
        <dbReference type="ARBA" id="ARBA00023237"/>
    </source>
</evidence>
<dbReference type="InterPro" id="IPR000531">
    <property type="entry name" value="Beta-barrel_TonB"/>
</dbReference>
<keyword evidence="4 10" id="KW-0812">Transmembrane</keyword>
<keyword evidence="8 14" id="KW-0675">Receptor</keyword>
<keyword evidence="3 10" id="KW-1134">Transmembrane beta strand</keyword>
<evidence type="ECO:0000259" key="13">
    <source>
        <dbReference type="Pfam" id="PF07715"/>
    </source>
</evidence>
<sequence length="613" mass="69145">MSMKQNYLILFLFLIASFEVYSQDVPVVPLDEVEVSDTQLKRYSNTQQTRVLTDSVLTNNSASLTTVLNFTTPIYFKENGLGMVSSPSFRGTTAQQTAVLWNGININSQLNGQTDFNTVNSRTFDAIEVRSGGGSVLFGSGAIGGSVHLNNYIQFDKGLSASALLKYGSFNTLDATAKATLSKKDYSLQVGVSRLSSDNDFDFVQTDGSNSNGQFYNTTVNLNGGYKINDKNLLKYYSYWYDGERHFSVINPTDVKTKYGDYNTRNLLEWDGFYGKWISKLKLAYITEVYKYYANIDNDTHTNGKAKSMIGRYDLAYKVSPKLLLNSVIDITSTTGEGSSIPETNRTITAFNVMAKHQLTDKLLYEVTARKEFTDAYESPFLYSLGINYNLTKHYAISANGSKNFRIPTYNDLYWAGSGNPDLKPETSTQYEISNTYSSKYITLEATGFYSDIEDMIQWIPTGSLWAPVNIQRVKNYGVEGQMKASLKLNEHSRVVFQANYAYTVSKDRETDKQLVYVPYHKGGASLTYSFNQFSFVYQSLYVGEVFLLADNNPRYVLDGYSVANAGVDYTFGKQKTYTLGVKFNNIWNKAYQAMANRYMPGTNFNIYLHFKL</sequence>
<organism evidence="14 15">
    <name type="scientific">Neptunitalea lumnitzerae</name>
    <dbReference type="NCBI Taxonomy" id="2965509"/>
    <lineage>
        <taxon>Bacteria</taxon>
        <taxon>Pseudomonadati</taxon>
        <taxon>Bacteroidota</taxon>
        <taxon>Flavobacteriia</taxon>
        <taxon>Flavobacteriales</taxon>
        <taxon>Flavobacteriaceae</taxon>
        <taxon>Neptunitalea</taxon>
    </lineage>
</organism>
<dbReference type="PROSITE" id="PS52016">
    <property type="entry name" value="TONB_DEPENDENT_REC_3"/>
    <property type="match status" value="1"/>
</dbReference>
<comment type="subcellular location">
    <subcellularLocation>
        <location evidence="1 10">Cell outer membrane</location>
        <topology evidence="1 10">Multi-pass membrane protein</topology>
    </subcellularLocation>
</comment>
<evidence type="ECO:0000256" key="1">
    <source>
        <dbReference type="ARBA" id="ARBA00004571"/>
    </source>
</evidence>
<keyword evidence="15" id="KW-1185">Reference proteome</keyword>
<dbReference type="InterPro" id="IPR039426">
    <property type="entry name" value="TonB-dep_rcpt-like"/>
</dbReference>
<keyword evidence="6 11" id="KW-0798">TonB box</keyword>
<dbReference type="Pfam" id="PF00593">
    <property type="entry name" value="TonB_dep_Rec_b-barrel"/>
    <property type="match status" value="1"/>
</dbReference>
<gene>
    <name evidence="14" type="ORF">Y10_24120</name>
</gene>
<evidence type="ECO:0000259" key="12">
    <source>
        <dbReference type="Pfam" id="PF00593"/>
    </source>
</evidence>
<dbReference type="InterPro" id="IPR036942">
    <property type="entry name" value="Beta-barrel_TonB_sf"/>
</dbReference>
<dbReference type="Gene3D" id="2.170.130.10">
    <property type="entry name" value="TonB-dependent receptor, plug domain"/>
    <property type="match status" value="1"/>
</dbReference>
<name>A0ABQ5MKY1_9FLAO</name>
<keyword evidence="2 10" id="KW-0813">Transport</keyword>
<evidence type="ECO:0000313" key="14">
    <source>
        <dbReference type="EMBL" id="GLB50044.1"/>
    </source>
</evidence>
<dbReference type="EMBL" id="BRVO01000002">
    <property type="protein sequence ID" value="GLB50044.1"/>
    <property type="molecule type" value="Genomic_DNA"/>
</dbReference>
<dbReference type="PANTHER" id="PTHR30069:SF29">
    <property type="entry name" value="HEMOGLOBIN AND HEMOGLOBIN-HAPTOGLOBIN-BINDING PROTEIN 1-RELATED"/>
    <property type="match status" value="1"/>
</dbReference>
<dbReference type="SUPFAM" id="SSF56935">
    <property type="entry name" value="Porins"/>
    <property type="match status" value="1"/>
</dbReference>
<reference evidence="14" key="1">
    <citation type="submission" date="2022-07" db="EMBL/GenBank/DDBJ databases">
        <title>Taxonomy of Novel Oxalotrophic and Methylotrophic Bacteria.</title>
        <authorList>
            <person name="Sahin N."/>
            <person name="Tani A."/>
        </authorList>
    </citation>
    <scope>NUCLEOTIDE SEQUENCE</scope>
    <source>
        <strain evidence="14">Y10</strain>
    </source>
</reference>
<dbReference type="PANTHER" id="PTHR30069">
    <property type="entry name" value="TONB-DEPENDENT OUTER MEMBRANE RECEPTOR"/>
    <property type="match status" value="1"/>
</dbReference>
<accession>A0ABQ5MKY1</accession>